<dbReference type="Gene3D" id="3.40.50.1820">
    <property type="entry name" value="alpha/beta hydrolase"/>
    <property type="match status" value="2"/>
</dbReference>
<proteinExistence type="inferred from homology"/>
<dbReference type="Pfam" id="PF07859">
    <property type="entry name" value="Abhydrolase_3"/>
    <property type="match status" value="1"/>
</dbReference>
<sequence>MPVTTSSAAIHITPVVIKTFFEHSRSKAKRLRESKPDEIPQDDIWFDEAFHIVKTFIDMGTKNTVESLQAFTNTHVPAPYWAAVSPVTITLFSCNAAADLLIEWFGPEEVKYVVGGERWWQVRGLDGVDGEWIAELEDMVSENEAKNINGRKLSNTDANILRMEKLETVMLYVHGGGYFWGSINTHRYQILHYAHKFKGRAFAVNYRKAPQYPWPCPLQDVLAAYLYLIRPPPGAIHKAISPSKIVLAGDSAGGGICLTILTVLRDLGLPMPAGAVLISPWVDLTHSFASVMENCHTDIIPKHGFLAKPSTLWPIPTQVEPGGRIVSTASNLPPKPGNVDTLKPSPSRIDLKQTRKDSVFGPGETVQTQEEMMDSSNSTPSNHESNSKLSSNQSDQIAAALQRRDLDHWEPKPPKVFMENPNAQPLELRSQIQMYATTEQLIHPLVSPILQGSLGNLPPLYIIGGDGELLRDEIIYLAHKAAEPSNYPTRKGVLRDSVRQQENAKKFTTPTKVHLQVFDGMCHVLTVFMFTRSASYAYHTIAQFVKHVTQNDDAHLLKNPFPVPNDTWKSTLANEHGDAISGHKPHKLKKRSQHLDDDGYRRLDGFHNASDISTSLSQAEVDVVAENECMPLSAVKKQSDDIVYDDLSSSKHCDCSAQPEADDLGLFIRERVDIKGKIRPMEPAEAIHALNIETTHIGLIKEAPAQRWRAGQDKWDKKYARKTKKVIKQKLSNEAKFARLLQNAFDEGFVHISCQNGKSKPTDVSIPRTDTVGEIQVDRRWGPLDLEDESPPATAIAGRRDTPEAIALLKRSIYHAAPVTHLTVPKLKTIDAIRAALDPNDNPNKPPKQSVAEEQVKTHVIPIHGLRIWDNLVRYFGKKTSINVATKIDSAAEKVGLKDGRTE</sequence>
<dbReference type="InterPro" id="IPR033140">
    <property type="entry name" value="Lipase_GDXG_put_SER_AS"/>
</dbReference>
<feature type="domain" description="Alpha/beta hydrolase fold-3" evidence="5">
    <location>
        <begin position="170"/>
        <end position="291"/>
    </location>
</feature>
<accession>A0A9P5YPZ1</accession>
<evidence type="ECO:0000313" key="6">
    <source>
        <dbReference type="EMBL" id="KAF9472963.1"/>
    </source>
</evidence>
<keyword evidence="7" id="KW-1185">Reference proteome</keyword>
<evidence type="ECO:0000259" key="5">
    <source>
        <dbReference type="Pfam" id="PF07859"/>
    </source>
</evidence>
<dbReference type="InterPro" id="IPR050300">
    <property type="entry name" value="GDXG_lipolytic_enzyme"/>
</dbReference>
<evidence type="ECO:0000256" key="1">
    <source>
        <dbReference type="ARBA" id="ARBA00010515"/>
    </source>
</evidence>
<evidence type="ECO:0000256" key="3">
    <source>
        <dbReference type="PROSITE-ProRule" id="PRU10038"/>
    </source>
</evidence>
<dbReference type="PANTHER" id="PTHR48081:SF5">
    <property type="entry name" value="ALPHA_BETA HYDROLASE FOLD-3 DOMAIN-CONTAINING PROTEIN"/>
    <property type="match status" value="1"/>
</dbReference>
<evidence type="ECO:0000256" key="4">
    <source>
        <dbReference type="SAM" id="MobiDB-lite"/>
    </source>
</evidence>
<dbReference type="SUPFAM" id="SSF53474">
    <property type="entry name" value="alpha/beta-Hydrolases"/>
    <property type="match status" value="1"/>
</dbReference>
<feature type="compositionally biased region" description="Basic and acidic residues" evidence="4">
    <location>
        <begin position="349"/>
        <end position="358"/>
    </location>
</feature>
<protein>
    <submittedName>
        <fullName evidence="6">Alpha/beta-hydrolase</fullName>
    </submittedName>
</protein>
<feature type="active site" evidence="3">
    <location>
        <position position="251"/>
    </location>
</feature>
<dbReference type="OrthoDB" id="1662883at2759"/>
<dbReference type="GO" id="GO:0016787">
    <property type="term" value="F:hydrolase activity"/>
    <property type="evidence" value="ECO:0007669"/>
    <property type="project" value="UniProtKB-KW"/>
</dbReference>
<comment type="caution">
    <text evidence="6">The sequence shown here is derived from an EMBL/GenBank/DDBJ whole genome shotgun (WGS) entry which is preliminary data.</text>
</comment>
<comment type="similarity">
    <text evidence="1">Belongs to the 'GDXG' lipolytic enzyme family.</text>
</comment>
<dbReference type="InterPro" id="IPR029058">
    <property type="entry name" value="AB_hydrolase_fold"/>
</dbReference>
<dbReference type="InterPro" id="IPR002168">
    <property type="entry name" value="Lipase_GDXG_HIS_AS"/>
</dbReference>
<name>A0A9P5YPZ1_9AGAR</name>
<feature type="compositionally biased region" description="Polar residues" evidence="4">
    <location>
        <begin position="365"/>
        <end position="396"/>
    </location>
</feature>
<gene>
    <name evidence="6" type="ORF">BDN70DRAFT_997907</name>
</gene>
<organism evidence="6 7">
    <name type="scientific">Pholiota conissans</name>
    <dbReference type="NCBI Taxonomy" id="109636"/>
    <lineage>
        <taxon>Eukaryota</taxon>
        <taxon>Fungi</taxon>
        <taxon>Dikarya</taxon>
        <taxon>Basidiomycota</taxon>
        <taxon>Agaricomycotina</taxon>
        <taxon>Agaricomycetes</taxon>
        <taxon>Agaricomycetidae</taxon>
        <taxon>Agaricales</taxon>
        <taxon>Agaricineae</taxon>
        <taxon>Strophariaceae</taxon>
        <taxon>Pholiota</taxon>
    </lineage>
</organism>
<reference evidence="6" key="1">
    <citation type="submission" date="2020-11" db="EMBL/GenBank/DDBJ databases">
        <authorList>
            <consortium name="DOE Joint Genome Institute"/>
            <person name="Ahrendt S."/>
            <person name="Riley R."/>
            <person name="Andreopoulos W."/>
            <person name="Labutti K."/>
            <person name="Pangilinan J."/>
            <person name="Ruiz-Duenas F.J."/>
            <person name="Barrasa J.M."/>
            <person name="Sanchez-Garcia M."/>
            <person name="Camarero S."/>
            <person name="Miyauchi S."/>
            <person name="Serrano A."/>
            <person name="Linde D."/>
            <person name="Babiker R."/>
            <person name="Drula E."/>
            <person name="Ayuso-Fernandez I."/>
            <person name="Pacheco R."/>
            <person name="Padilla G."/>
            <person name="Ferreira P."/>
            <person name="Barriuso J."/>
            <person name="Kellner H."/>
            <person name="Castanera R."/>
            <person name="Alfaro M."/>
            <person name="Ramirez L."/>
            <person name="Pisabarro A.G."/>
            <person name="Kuo A."/>
            <person name="Tritt A."/>
            <person name="Lipzen A."/>
            <person name="He G."/>
            <person name="Yan M."/>
            <person name="Ng V."/>
            <person name="Cullen D."/>
            <person name="Martin F."/>
            <person name="Rosso M.-N."/>
            <person name="Henrissat B."/>
            <person name="Hibbett D."/>
            <person name="Martinez A.T."/>
            <person name="Grigoriev I.V."/>
        </authorList>
    </citation>
    <scope>NUCLEOTIDE SEQUENCE</scope>
    <source>
        <strain evidence="6">CIRM-BRFM 674</strain>
    </source>
</reference>
<dbReference type="AlphaFoldDB" id="A0A9P5YPZ1"/>
<dbReference type="InterPro" id="IPR013094">
    <property type="entry name" value="AB_hydrolase_3"/>
</dbReference>
<dbReference type="PROSITE" id="PS01174">
    <property type="entry name" value="LIPASE_GDXG_SER"/>
    <property type="match status" value="1"/>
</dbReference>
<dbReference type="EMBL" id="MU155483">
    <property type="protein sequence ID" value="KAF9472963.1"/>
    <property type="molecule type" value="Genomic_DNA"/>
</dbReference>
<dbReference type="Proteomes" id="UP000807469">
    <property type="component" value="Unassembled WGS sequence"/>
</dbReference>
<keyword evidence="2" id="KW-0378">Hydrolase</keyword>
<evidence type="ECO:0000256" key="2">
    <source>
        <dbReference type="ARBA" id="ARBA00022801"/>
    </source>
</evidence>
<dbReference type="PROSITE" id="PS01173">
    <property type="entry name" value="LIPASE_GDXG_HIS"/>
    <property type="match status" value="1"/>
</dbReference>
<feature type="region of interest" description="Disordered" evidence="4">
    <location>
        <begin position="324"/>
        <end position="397"/>
    </location>
</feature>
<evidence type="ECO:0000313" key="7">
    <source>
        <dbReference type="Proteomes" id="UP000807469"/>
    </source>
</evidence>
<dbReference type="PANTHER" id="PTHR48081">
    <property type="entry name" value="AB HYDROLASE SUPERFAMILY PROTEIN C4A8.06C"/>
    <property type="match status" value="1"/>
</dbReference>